<dbReference type="RefSeq" id="WP_268589439.1">
    <property type="nucleotide sequence ID" value="NZ_JAMDNE010000043.1"/>
</dbReference>
<dbReference type="AlphaFoldDB" id="A0AAP5JUH7"/>
<accession>A0AAP5JUH7</accession>
<comment type="caution">
    <text evidence="1">The sequence shown here is derived from an EMBL/GenBank/DDBJ whole genome shotgun (WGS) entry which is preliminary data.</text>
</comment>
<dbReference type="Proteomes" id="UP001259239">
    <property type="component" value="Unassembled WGS sequence"/>
</dbReference>
<organism evidence="1 2">
    <name type="scientific">Paenibacillus larvae</name>
    <dbReference type="NCBI Taxonomy" id="1464"/>
    <lineage>
        <taxon>Bacteria</taxon>
        <taxon>Bacillati</taxon>
        <taxon>Bacillota</taxon>
        <taxon>Bacilli</taxon>
        <taxon>Bacillales</taxon>
        <taxon>Paenibacillaceae</taxon>
        <taxon>Paenibacillus</taxon>
    </lineage>
</organism>
<proteinExistence type="predicted"/>
<evidence type="ECO:0000313" key="1">
    <source>
        <dbReference type="EMBL" id="MDT2251918.1"/>
    </source>
</evidence>
<evidence type="ECO:0008006" key="3">
    <source>
        <dbReference type="Google" id="ProtNLM"/>
    </source>
</evidence>
<name>A0AAP5JUH7_9BACL</name>
<sequence>MQGWLADVVKPNLAPTTYAKYEALARLYIMAPLANGRWAVTN</sequence>
<reference evidence="1" key="2">
    <citation type="submission" date="2023-03" db="EMBL/GenBank/DDBJ databases">
        <authorList>
            <person name="Obshta O."/>
            <person name="Zabrodski M.W."/>
            <person name="Soomro T."/>
            <person name="Wilson G."/>
            <person name="Masood F."/>
            <person name="Thebeau J."/>
            <person name="Bezerra Da Silva M.C."/>
            <person name="Raza F."/>
            <person name="Biganski S."/>
            <person name="Jose M."/>
            <person name="Camilli M."/>
            <person name="Kozii I.V."/>
            <person name="Kozii R.V."/>
            <person name="Simko E."/>
            <person name="Wood S.C."/>
        </authorList>
    </citation>
    <scope>NUCLEOTIDE SEQUENCE</scope>
    <source>
        <strain evidence="1">PL001</strain>
    </source>
</reference>
<dbReference type="EMBL" id="JARQGV010000004">
    <property type="protein sequence ID" value="MDT2251918.1"/>
    <property type="molecule type" value="Genomic_DNA"/>
</dbReference>
<gene>
    <name evidence="1" type="ORF">P7H09_11685</name>
</gene>
<reference evidence="1" key="1">
    <citation type="journal article" date="2023" name="J. Vet. Diagn. Invest.">
        <title>Oxytetracycline-resistant Paenibacillus larvae identified in commercial beekeeping operations in Saskatchewan using pooled honey sampling.</title>
        <authorList>
            <person name="Obshta O."/>
            <person name="Zabrodski M.W."/>
            <person name="Soomro T."/>
            <person name="Wilson G."/>
            <person name="Masood F."/>
            <person name="Thebeau J."/>
            <person name="Silva M.C.B."/>
            <person name="Biganski S."/>
            <person name="Kozii I.V."/>
            <person name="Koziy R.V."/>
            <person name="Raza M.F."/>
            <person name="Jose M.S."/>
            <person name="Simko E."/>
            <person name="Wood S.C."/>
        </authorList>
    </citation>
    <scope>NUCLEOTIDE SEQUENCE</scope>
    <source>
        <strain evidence="1">PL001</strain>
    </source>
</reference>
<evidence type="ECO:0000313" key="2">
    <source>
        <dbReference type="Proteomes" id="UP001259239"/>
    </source>
</evidence>
<protein>
    <recommendedName>
        <fullName evidence="3">Integrase SAM-like N-terminal domain-containing protein</fullName>
    </recommendedName>
</protein>